<evidence type="ECO:0000256" key="1">
    <source>
        <dbReference type="SAM" id="Phobius"/>
    </source>
</evidence>
<sequence length="480" mass="54634">MDSHIFQKISSSSFSFKMHKIPNLNGSIMVIGGNIGILNQNLLDTVASARIFDMHGFSGYTQERNNTLLAIGKIVTELAHLCNFTPIIRQLSEPSSVQSLYNDKGTSGMIMPFVVPAVVSRQFVPMIKTRASLVLSVYQYFNFVYCEQSKDVLGIDLRKLAQPFRLNTWLALIFSFVLMTAAGSLVITKNVTSMALISVAALFSQTQANYNRHPLLPLWLLCCLILNHMYSGDVTSELVAPVEQDVIKSVDDLVTRKYHLVYTPRFKYMIKMAEKMASVGKTNGSSNSSSLHILLNSIIFLPTTPDFLKALAFQPRSAFFAPYMATMSFWHTVSNMNKKAYRRTRKVKFKRYCNLGRELSTAHSIPEVWIFKMKDPNMSTLLAHTFHRIDSAGIHDFWMKVFFRLQVASRAQDVYIFKSKTEVVTEETIEPLSLFKGNVLVIFIMFFICIVICVTIFLVEMLIYFFVTKNRSMDVVIYLE</sequence>
<name>A0ABP1Q6H1_9HEXA</name>
<protein>
    <submittedName>
        <fullName evidence="2">Uncharacterized protein</fullName>
    </submittedName>
</protein>
<reference evidence="2 3" key="1">
    <citation type="submission" date="2024-08" db="EMBL/GenBank/DDBJ databases">
        <authorList>
            <person name="Cucini C."/>
            <person name="Frati F."/>
        </authorList>
    </citation>
    <scope>NUCLEOTIDE SEQUENCE [LARGE SCALE GENOMIC DNA]</scope>
</reference>
<accession>A0ABP1Q6H1</accession>
<feature type="transmembrane region" description="Helical" evidence="1">
    <location>
        <begin position="439"/>
        <end position="467"/>
    </location>
</feature>
<comment type="caution">
    <text evidence="2">The sequence shown here is derived from an EMBL/GenBank/DDBJ whole genome shotgun (WGS) entry which is preliminary data.</text>
</comment>
<keyword evidence="1" id="KW-0812">Transmembrane</keyword>
<gene>
    <name evidence="2" type="ORF">ODALV1_LOCUS7410</name>
</gene>
<keyword evidence="1" id="KW-1133">Transmembrane helix</keyword>
<keyword evidence="1" id="KW-0472">Membrane</keyword>
<keyword evidence="3" id="KW-1185">Reference proteome</keyword>
<dbReference type="Proteomes" id="UP001642540">
    <property type="component" value="Unassembled WGS sequence"/>
</dbReference>
<evidence type="ECO:0000313" key="2">
    <source>
        <dbReference type="EMBL" id="CAL8089555.1"/>
    </source>
</evidence>
<proteinExistence type="predicted"/>
<organism evidence="2 3">
    <name type="scientific">Orchesella dallaii</name>
    <dbReference type="NCBI Taxonomy" id="48710"/>
    <lineage>
        <taxon>Eukaryota</taxon>
        <taxon>Metazoa</taxon>
        <taxon>Ecdysozoa</taxon>
        <taxon>Arthropoda</taxon>
        <taxon>Hexapoda</taxon>
        <taxon>Collembola</taxon>
        <taxon>Entomobryomorpha</taxon>
        <taxon>Entomobryoidea</taxon>
        <taxon>Orchesellidae</taxon>
        <taxon>Orchesellinae</taxon>
        <taxon>Orchesella</taxon>
    </lineage>
</organism>
<dbReference type="EMBL" id="CAXLJM020000023">
    <property type="protein sequence ID" value="CAL8089555.1"/>
    <property type="molecule type" value="Genomic_DNA"/>
</dbReference>
<evidence type="ECO:0000313" key="3">
    <source>
        <dbReference type="Proteomes" id="UP001642540"/>
    </source>
</evidence>
<feature type="transmembrane region" description="Helical" evidence="1">
    <location>
        <begin position="166"/>
        <end position="187"/>
    </location>
</feature>